<dbReference type="STRING" id="497964.CfE428DRAFT_1312"/>
<dbReference type="InParanoid" id="B4CXM1"/>
<evidence type="ECO:0000313" key="2">
    <source>
        <dbReference type="Proteomes" id="UP000005824"/>
    </source>
</evidence>
<organism evidence="1 2">
    <name type="scientific">Chthoniobacter flavus Ellin428</name>
    <dbReference type="NCBI Taxonomy" id="497964"/>
    <lineage>
        <taxon>Bacteria</taxon>
        <taxon>Pseudomonadati</taxon>
        <taxon>Verrucomicrobiota</taxon>
        <taxon>Spartobacteria</taxon>
        <taxon>Chthoniobacterales</taxon>
        <taxon>Chthoniobacteraceae</taxon>
        <taxon>Chthoniobacter</taxon>
    </lineage>
</organism>
<name>B4CXM1_9BACT</name>
<dbReference type="AlphaFoldDB" id="B4CXM1"/>
<proteinExistence type="predicted"/>
<dbReference type="Proteomes" id="UP000005824">
    <property type="component" value="Unassembled WGS sequence"/>
</dbReference>
<reference evidence="1 2" key="1">
    <citation type="journal article" date="2011" name="J. Bacteriol.">
        <title>Genome sequence of Chthoniobacter flavus Ellin428, an aerobic heterotrophic soil bacterium.</title>
        <authorList>
            <person name="Kant R."/>
            <person name="van Passel M.W."/>
            <person name="Palva A."/>
            <person name="Lucas S."/>
            <person name="Lapidus A."/>
            <person name="Glavina Del Rio T."/>
            <person name="Dalin E."/>
            <person name="Tice H."/>
            <person name="Bruce D."/>
            <person name="Goodwin L."/>
            <person name="Pitluck S."/>
            <person name="Larimer F.W."/>
            <person name="Land M.L."/>
            <person name="Hauser L."/>
            <person name="Sangwan P."/>
            <person name="de Vos W.M."/>
            <person name="Janssen P.H."/>
            <person name="Smidt H."/>
        </authorList>
    </citation>
    <scope>NUCLEOTIDE SEQUENCE [LARGE SCALE GENOMIC DNA]</scope>
    <source>
        <strain evidence="1 2">Ellin428</strain>
    </source>
</reference>
<comment type="caution">
    <text evidence="1">The sequence shown here is derived from an EMBL/GenBank/DDBJ whole genome shotgun (WGS) entry which is preliminary data.</text>
</comment>
<gene>
    <name evidence="1" type="ORF">CfE428DRAFT_1312</name>
</gene>
<accession>B4CXM1</accession>
<protein>
    <submittedName>
        <fullName evidence="1">Uncharacterized protein</fullName>
    </submittedName>
</protein>
<keyword evidence="2" id="KW-1185">Reference proteome</keyword>
<sequence length="303" mass="32743" precursor="true">MRPNDCYSLARTSARSSTFLSLLAHATGLPGAAVWTGYLASLSLDLDLPRRWLASCVPYLDLLLQAMAYMPSGASVGEVESGQIDDLARGFSTGEHLILGPLDRSSLCGRPAPLLWEGAPTFVQIIGCEENTGAMILRLPGTHSLCSLSAEALVAPPGMRSAWFAATPLGLQACEEHLRRLLSSCRLEVVCLADLARWMRALCERIAGCPLTSTERHCLRAALRALQECLCDATLFAQRLQKVAQFLPPAEHAFLIERAVSAMHLLARAPSVLVGFDVNPASWLEELGRVLATTTVVRLAPKQ</sequence>
<evidence type="ECO:0000313" key="1">
    <source>
        <dbReference type="EMBL" id="EDY21019.1"/>
    </source>
</evidence>
<dbReference type="EMBL" id="ABVL01000003">
    <property type="protein sequence ID" value="EDY21019.1"/>
    <property type="molecule type" value="Genomic_DNA"/>
</dbReference>